<accession>A0A395LYW1</accession>
<gene>
    <name evidence="8" type="primary">rfbD</name>
    <name evidence="8" type="ORF">D0433_10035</name>
</gene>
<comment type="function">
    <text evidence="6">Catalyzes the reduction of dTDP-6-deoxy-L-lyxo-4-hexulose to yield dTDP-L-rhamnose.</text>
</comment>
<dbReference type="PANTHER" id="PTHR10491">
    <property type="entry name" value="DTDP-4-DEHYDRORHAMNOSE REDUCTASE"/>
    <property type="match status" value="1"/>
</dbReference>
<comment type="caution">
    <text evidence="8">The sequence shown here is derived from an EMBL/GenBank/DDBJ whole genome shotgun (WGS) entry which is preliminary data.</text>
</comment>
<evidence type="ECO:0000256" key="1">
    <source>
        <dbReference type="ARBA" id="ARBA00004781"/>
    </source>
</evidence>
<dbReference type="InterPro" id="IPR005913">
    <property type="entry name" value="dTDP_dehydrorham_reduct"/>
</dbReference>
<evidence type="ECO:0000313" key="8">
    <source>
        <dbReference type="EMBL" id="RFM23696.1"/>
    </source>
</evidence>
<comment type="pathway">
    <text evidence="1 6">Carbohydrate biosynthesis; dTDP-L-rhamnose biosynthesis.</text>
</comment>
<dbReference type="InterPro" id="IPR029903">
    <property type="entry name" value="RmlD-like-bd"/>
</dbReference>
<dbReference type="EMBL" id="PHFL01000060">
    <property type="protein sequence ID" value="RFM23696.1"/>
    <property type="molecule type" value="Genomic_DNA"/>
</dbReference>
<evidence type="ECO:0000259" key="7">
    <source>
        <dbReference type="Pfam" id="PF04321"/>
    </source>
</evidence>
<comment type="catalytic activity">
    <reaction evidence="5">
        <text>dTDP-beta-L-rhamnose + NADP(+) = dTDP-4-dehydro-beta-L-rhamnose + NADPH + H(+)</text>
        <dbReference type="Rhea" id="RHEA:21796"/>
        <dbReference type="ChEBI" id="CHEBI:15378"/>
        <dbReference type="ChEBI" id="CHEBI:57510"/>
        <dbReference type="ChEBI" id="CHEBI:57783"/>
        <dbReference type="ChEBI" id="CHEBI:58349"/>
        <dbReference type="ChEBI" id="CHEBI:62830"/>
        <dbReference type="EC" id="1.1.1.133"/>
    </reaction>
</comment>
<dbReference type="NCBIfam" id="TIGR01214">
    <property type="entry name" value="rmlD"/>
    <property type="match status" value="1"/>
</dbReference>
<organism evidence="8 9">
    <name type="scientific">Candidatus Thermochlorobacter aerophilus</name>
    <dbReference type="NCBI Taxonomy" id="1868324"/>
    <lineage>
        <taxon>Bacteria</taxon>
        <taxon>Pseudomonadati</taxon>
        <taxon>Chlorobiota</taxon>
        <taxon>Chlorobiia</taxon>
        <taxon>Chlorobiales</taxon>
        <taxon>Candidatus Thermochlorobacteriaceae</taxon>
        <taxon>Candidatus Thermochlorobacter</taxon>
    </lineage>
</organism>
<dbReference type="Pfam" id="PF04321">
    <property type="entry name" value="RmlD_sub_bind"/>
    <property type="match status" value="1"/>
</dbReference>
<dbReference type="GO" id="GO:0008831">
    <property type="term" value="F:dTDP-4-dehydrorhamnose reductase activity"/>
    <property type="evidence" value="ECO:0007669"/>
    <property type="project" value="UniProtKB-EC"/>
</dbReference>
<sequence length="304" mass="34070">MYKRVLITGANGLVGQKLVEIFSKDRNFDLLACSRQAHAYNSSASFGYLSLDITNRGAVKELVWNFSPDYIINAAAFTDVDACEREKELSWKSNVTAVENLIAAARLVKSCVVQISTDYIFDGKNGPYDENAIPNPLNYYGREKLAAENAVRSSGENWLIVRTNVVYGVAPKVKKNFALWLVQELKQHRRVNVVSDQYGNPTLADDLARGIYELVRRGKRGVYHIAGADFMSRYEFARKLAEVFGYDESLITPIKTADLNQLAVRPLQSGLITLKAQSELSLNFLTVEESLKIFKHQFLESAAV</sequence>
<keyword evidence="6" id="KW-0521">NADP</keyword>
<dbReference type="PANTHER" id="PTHR10491:SF4">
    <property type="entry name" value="METHIONINE ADENOSYLTRANSFERASE 2 SUBUNIT BETA"/>
    <property type="match status" value="1"/>
</dbReference>
<dbReference type="SUPFAM" id="SSF51735">
    <property type="entry name" value="NAD(P)-binding Rossmann-fold domains"/>
    <property type="match status" value="1"/>
</dbReference>
<dbReference type="Proteomes" id="UP000266389">
    <property type="component" value="Unassembled WGS sequence"/>
</dbReference>
<dbReference type="InterPro" id="IPR036291">
    <property type="entry name" value="NAD(P)-bd_dom_sf"/>
</dbReference>
<evidence type="ECO:0000256" key="2">
    <source>
        <dbReference type="ARBA" id="ARBA00010944"/>
    </source>
</evidence>
<protein>
    <recommendedName>
        <fullName evidence="4 6">dTDP-4-dehydrorhamnose reductase</fullName>
        <ecNumber evidence="3 6">1.1.1.133</ecNumber>
    </recommendedName>
</protein>
<feature type="domain" description="RmlD-like substrate binding" evidence="7">
    <location>
        <begin position="4"/>
        <end position="292"/>
    </location>
</feature>
<dbReference type="GO" id="GO:0019305">
    <property type="term" value="P:dTDP-rhamnose biosynthetic process"/>
    <property type="evidence" value="ECO:0007669"/>
    <property type="project" value="UniProtKB-UniPathway"/>
</dbReference>
<evidence type="ECO:0000256" key="5">
    <source>
        <dbReference type="ARBA" id="ARBA00048200"/>
    </source>
</evidence>
<evidence type="ECO:0000256" key="3">
    <source>
        <dbReference type="ARBA" id="ARBA00012929"/>
    </source>
</evidence>
<reference evidence="8 9" key="1">
    <citation type="journal article" date="2011" name="ISME J.">
        <title>Community ecology of hot spring cyanobacterial mats: predominant populations and their functional potential.</title>
        <authorList>
            <person name="Klatt C.G."/>
            <person name="Wood J.M."/>
            <person name="Rusch D.B."/>
            <person name="Bateson M.M."/>
            <person name="Hamamura N."/>
            <person name="Heidelberg J.F."/>
            <person name="Grossman A.R."/>
            <person name="Bhaya D."/>
            <person name="Cohan F.M."/>
            <person name="Kuhl M."/>
            <person name="Bryant D.A."/>
            <person name="Ward D.M."/>
        </authorList>
    </citation>
    <scope>NUCLEOTIDE SEQUENCE [LARGE SCALE GENOMIC DNA]</scope>
    <source>
        <strain evidence="8">OS</strain>
    </source>
</reference>
<dbReference type="EC" id="1.1.1.133" evidence="3 6"/>
<dbReference type="Gene3D" id="3.40.50.720">
    <property type="entry name" value="NAD(P)-binding Rossmann-like Domain"/>
    <property type="match status" value="1"/>
</dbReference>
<dbReference type="CDD" id="cd05254">
    <property type="entry name" value="dTDP_HR_like_SDR_e"/>
    <property type="match status" value="1"/>
</dbReference>
<evidence type="ECO:0000256" key="4">
    <source>
        <dbReference type="ARBA" id="ARBA00017099"/>
    </source>
</evidence>
<evidence type="ECO:0000256" key="6">
    <source>
        <dbReference type="RuleBase" id="RU364082"/>
    </source>
</evidence>
<dbReference type="AlphaFoldDB" id="A0A395LYW1"/>
<name>A0A395LYW1_9BACT</name>
<evidence type="ECO:0000313" key="9">
    <source>
        <dbReference type="Proteomes" id="UP000266389"/>
    </source>
</evidence>
<proteinExistence type="inferred from homology"/>
<comment type="similarity">
    <text evidence="2 6">Belongs to the dTDP-4-dehydrorhamnose reductase family.</text>
</comment>
<keyword evidence="6 8" id="KW-0560">Oxidoreductase</keyword>
<dbReference type="UniPathway" id="UPA00124"/>